<dbReference type="EMBL" id="ML977137">
    <property type="protein sequence ID" value="KAF1992568.1"/>
    <property type="molecule type" value="Genomic_DNA"/>
</dbReference>
<evidence type="ECO:0000313" key="5">
    <source>
        <dbReference type="EMBL" id="KAF1992568.1"/>
    </source>
</evidence>
<dbReference type="Proteomes" id="UP000800041">
    <property type="component" value="Unassembled WGS sequence"/>
</dbReference>
<keyword evidence="2 5" id="KW-0808">Transferase</keyword>
<name>A0A6G1HI01_9PEZI</name>
<keyword evidence="6" id="KW-1185">Reference proteome</keyword>
<evidence type="ECO:0000256" key="3">
    <source>
        <dbReference type="ARBA" id="ARBA00022691"/>
    </source>
</evidence>
<dbReference type="SUPFAM" id="SSF46785">
    <property type="entry name" value="Winged helix' DNA-binding domain"/>
    <property type="match status" value="1"/>
</dbReference>
<evidence type="ECO:0000256" key="1">
    <source>
        <dbReference type="ARBA" id="ARBA00022603"/>
    </source>
</evidence>
<dbReference type="GO" id="GO:0032259">
    <property type="term" value="P:methylation"/>
    <property type="evidence" value="ECO:0007669"/>
    <property type="project" value="UniProtKB-KW"/>
</dbReference>
<evidence type="ECO:0000259" key="4">
    <source>
        <dbReference type="Pfam" id="PF00891"/>
    </source>
</evidence>
<keyword evidence="3" id="KW-0949">S-adenosyl-L-methionine</keyword>
<dbReference type="InterPro" id="IPR036388">
    <property type="entry name" value="WH-like_DNA-bd_sf"/>
</dbReference>
<dbReference type="PROSITE" id="PS51683">
    <property type="entry name" value="SAM_OMT_II"/>
    <property type="match status" value="1"/>
</dbReference>
<dbReference type="InterPro" id="IPR001077">
    <property type="entry name" value="COMT_C"/>
</dbReference>
<protein>
    <submittedName>
        <fullName evidence="5">S-adenosyl-L-methionine-dependent methyltransferase</fullName>
    </submittedName>
</protein>
<dbReference type="InterPro" id="IPR029063">
    <property type="entry name" value="SAM-dependent_MTases_sf"/>
</dbReference>
<reference evidence="5" key="1">
    <citation type="journal article" date="2020" name="Stud. Mycol.">
        <title>101 Dothideomycetes genomes: a test case for predicting lifestyles and emergence of pathogens.</title>
        <authorList>
            <person name="Haridas S."/>
            <person name="Albert R."/>
            <person name="Binder M."/>
            <person name="Bloem J."/>
            <person name="Labutti K."/>
            <person name="Salamov A."/>
            <person name="Andreopoulos B."/>
            <person name="Baker S."/>
            <person name="Barry K."/>
            <person name="Bills G."/>
            <person name="Bluhm B."/>
            <person name="Cannon C."/>
            <person name="Castanera R."/>
            <person name="Culley D."/>
            <person name="Daum C."/>
            <person name="Ezra D."/>
            <person name="Gonzalez J."/>
            <person name="Henrissat B."/>
            <person name="Kuo A."/>
            <person name="Liang C."/>
            <person name="Lipzen A."/>
            <person name="Lutzoni F."/>
            <person name="Magnuson J."/>
            <person name="Mondo S."/>
            <person name="Nolan M."/>
            <person name="Ohm R."/>
            <person name="Pangilinan J."/>
            <person name="Park H.-J."/>
            <person name="Ramirez L."/>
            <person name="Alfaro M."/>
            <person name="Sun H."/>
            <person name="Tritt A."/>
            <person name="Yoshinaga Y."/>
            <person name="Zwiers L.-H."/>
            <person name="Turgeon B."/>
            <person name="Goodwin S."/>
            <person name="Spatafora J."/>
            <person name="Crous P."/>
            <person name="Grigoriev I."/>
        </authorList>
    </citation>
    <scope>NUCLEOTIDE SEQUENCE</scope>
    <source>
        <strain evidence="5">CBS 113979</strain>
    </source>
</reference>
<keyword evidence="1 5" id="KW-0489">Methyltransferase</keyword>
<dbReference type="GO" id="GO:0008171">
    <property type="term" value="F:O-methyltransferase activity"/>
    <property type="evidence" value="ECO:0007669"/>
    <property type="project" value="InterPro"/>
</dbReference>
<dbReference type="PANTHER" id="PTHR43712:SF5">
    <property type="entry name" value="O-METHYLTRANSFERASE ASQN-RELATED"/>
    <property type="match status" value="1"/>
</dbReference>
<dbReference type="Gene3D" id="3.40.50.150">
    <property type="entry name" value="Vaccinia Virus protein VP39"/>
    <property type="match status" value="1"/>
</dbReference>
<accession>A0A6G1HI01</accession>
<dbReference type="AlphaFoldDB" id="A0A6G1HI01"/>
<organism evidence="5 6">
    <name type="scientific">Aulographum hederae CBS 113979</name>
    <dbReference type="NCBI Taxonomy" id="1176131"/>
    <lineage>
        <taxon>Eukaryota</taxon>
        <taxon>Fungi</taxon>
        <taxon>Dikarya</taxon>
        <taxon>Ascomycota</taxon>
        <taxon>Pezizomycotina</taxon>
        <taxon>Dothideomycetes</taxon>
        <taxon>Pleosporomycetidae</taxon>
        <taxon>Aulographales</taxon>
        <taxon>Aulographaceae</taxon>
    </lineage>
</organism>
<evidence type="ECO:0000256" key="2">
    <source>
        <dbReference type="ARBA" id="ARBA00022679"/>
    </source>
</evidence>
<dbReference type="Pfam" id="PF00891">
    <property type="entry name" value="Methyltransf_2"/>
    <property type="match status" value="1"/>
</dbReference>
<dbReference type="Gene3D" id="1.10.10.10">
    <property type="entry name" value="Winged helix-like DNA-binding domain superfamily/Winged helix DNA-binding domain"/>
    <property type="match status" value="1"/>
</dbReference>
<evidence type="ECO:0000313" key="6">
    <source>
        <dbReference type="Proteomes" id="UP000800041"/>
    </source>
</evidence>
<gene>
    <name evidence="5" type="ORF">K402DRAFT_458945</name>
</gene>
<dbReference type="OrthoDB" id="1606438at2759"/>
<dbReference type="InterPro" id="IPR016461">
    <property type="entry name" value="COMT-like"/>
</dbReference>
<dbReference type="InterPro" id="IPR036390">
    <property type="entry name" value="WH_DNA-bd_sf"/>
</dbReference>
<proteinExistence type="predicted"/>
<dbReference type="SUPFAM" id="SSF53335">
    <property type="entry name" value="S-adenosyl-L-methionine-dependent methyltransferases"/>
    <property type="match status" value="1"/>
</dbReference>
<dbReference type="PANTHER" id="PTHR43712">
    <property type="entry name" value="PUTATIVE (AFU_ORTHOLOGUE AFUA_4G14580)-RELATED"/>
    <property type="match status" value="1"/>
</dbReference>
<feature type="domain" description="O-methyltransferase C-terminal" evidence="4">
    <location>
        <begin position="241"/>
        <end position="394"/>
    </location>
</feature>
<sequence length="420" mass="47117">MATETPTLVELAEQILAQAKEIESALPSSPTFVNDTISKLPSDLEKTRKSLIDTTETLNALLRGAGGPVGRIFDKCYTYPDELALHVIYHFRIPQAVPMDGQISFAELAAKVKVDETQLIRILRHGMSIHLFHEPTRGQVAHTADTALLVTDHTLFDLVGTLLEDLRPAGLAFPTAMEKWPGSQEADQTGWQVAYDTSMSMYDHICQYPERISRFSNHLTQIARFDPRASEHFASAYPWGDLPPGSTIVDIGGGNGQYSVAVAERYSHLNFIVQEKPGVSVEGAATLPAHLKDRIKFMDHDMFDSQPVKDADIYFMRHVFHNWSDKYCVEVLKKLIPALKPGAKVLACDLCIPDVGERAEVERREVTRIDLMMMSLYNARERDVEQVKDLFEAADDRLDFQKGYTLEGCMDKICEATWKG</sequence>